<dbReference type="SUPFAM" id="SSF53613">
    <property type="entry name" value="Ribokinase-like"/>
    <property type="match status" value="1"/>
</dbReference>
<dbReference type="RefSeq" id="WP_345587335.1">
    <property type="nucleotide sequence ID" value="NZ_BAABJG010000006.1"/>
</dbReference>
<dbReference type="InterPro" id="IPR029056">
    <property type="entry name" value="Ribokinase-like"/>
</dbReference>
<evidence type="ECO:0008006" key="3">
    <source>
        <dbReference type="Google" id="ProtNLM"/>
    </source>
</evidence>
<proteinExistence type="predicted"/>
<comment type="caution">
    <text evidence="1">The sequence shown here is derived from an EMBL/GenBank/DDBJ whole genome shotgun (WGS) entry which is preliminary data.</text>
</comment>
<name>A0ABW3UJL0_9BACL</name>
<gene>
    <name evidence="1" type="ORF">ACFQ4B_11635</name>
</gene>
<accession>A0ABW3UJL0</accession>
<reference evidence="2" key="1">
    <citation type="journal article" date="2019" name="Int. J. Syst. Evol. Microbiol.">
        <title>The Global Catalogue of Microorganisms (GCM) 10K type strain sequencing project: providing services to taxonomists for standard genome sequencing and annotation.</title>
        <authorList>
            <consortium name="The Broad Institute Genomics Platform"/>
            <consortium name="The Broad Institute Genome Sequencing Center for Infectious Disease"/>
            <person name="Wu L."/>
            <person name="Ma J."/>
        </authorList>
    </citation>
    <scope>NUCLEOTIDE SEQUENCE [LARGE SCALE GENOMIC DNA]</scope>
    <source>
        <strain evidence="2">CCUG 53270</strain>
    </source>
</reference>
<protein>
    <recommendedName>
        <fullName evidence="3">Transposase DDE domain-containing protein</fullName>
    </recommendedName>
</protein>
<dbReference type="EMBL" id="JBHTLU010000013">
    <property type="protein sequence ID" value="MFD1220776.1"/>
    <property type="molecule type" value="Genomic_DNA"/>
</dbReference>
<dbReference type="Gene3D" id="3.40.1190.20">
    <property type="match status" value="1"/>
</dbReference>
<keyword evidence="2" id="KW-1185">Reference proteome</keyword>
<organism evidence="1 2">
    <name type="scientific">Paenibacillus vulneris</name>
    <dbReference type="NCBI Taxonomy" id="1133364"/>
    <lineage>
        <taxon>Bacteria</taxon>
        <taxon>Bacillati</taxon>
        <taxon>Bacillota</taxon>
        <taxon>Bacilli</taxon>
        <taxon>Bacillales</taxon>
        <taxon>Paenibacillaceae</taxon>
        <taxon>Paenibacillus</taxon>
    </lineage>
</organism>
<sequence length="75" mass="8338">MVMRTSRIPDIGETMQGEGFFLSADGKGANQADTRFMGKVGDDLFGQSLLDGLSGYASHRLHDACAERCYRCRRY</sequence>
<evidence type="ECO:0000313" key="1">
    <source>
        <dbReference type="EMBL" id="MFD1220776.1"/>
    </source>
</evidence>
<dbReference type="Proteomes" id="UP001597180">
    <property type="component" value="Unassembled WGS sequence"/>
</dbReference>
<evidence type="ECO:0000313" key="2">
    <source>
        <dbReference type="Proteomes" id="UP001597180"/>
    </source>
</evidence>